<feature type="domain" description="Nephrocystin 3-like N-terminal" evidence="2">
    <location>
        <begin position="468"/>
        <end position="643"/>
    </location>
</feature>
<dbReference type="Pfam" id="PF24883">
    <property type="entry name" value="NPHP3_N"/>
    <property type="match status" value="1"/>
</dbReference>
<dbReference type="Proteomes" id="UP001447188">
    <property type="component" value="Unassembled WGS sequence"/>
</dbReference>
<evidence type="ECO:0000313" key="3">
    <source>
        <dbReference type="EMBL" id="KAL0632699.1"/>
    </source>
</evidence>
<reference evidence="3 4" key="1">
    <citation type="submission" date="2024-02" db="EMBL/GenBank/DDBJ databases">
        <title>Discinaceae phylogenomics.</title>
        <authorList>
            <person name="Dirks A.C."/>
            <person name="James T.Y."/>
        </authorList>
    </citation>
    <scope>NUCLEOTIDE SEQUENCE [LARGE SCALE GENOMIC DNA]</scope>
    <source>
        <strain evidence="3 4">ACD0624</strain>
    </source>
</reference>
<dbReference type="Pfam" id="PF23397">
    <property type="entry name" value="DUF7104"/>
    <property type="match status" value="12"/>
</dbReference>
<dbReference type="Gene3D" id="1.25.40.20">
    <property type="entry name" value="Ankyrin repeat-containing domain"/>
    <property type="match status" value="2"/>
</dbReference>
<dbReference type="InterPro" id="IPR029058">
    <property type="entry name" value="AB_hydrolase_fold"/>
</dbReference>
<dbReference type="SMART" id="SM00248">
    <property type="entry name" value="ANK"/>
    <property type="match status" value="6"/>
</dbReference>
<accession>A0ABR3G9T1</accession>
<gene>
    <name evidence="3" type="ORF">Q9L58_008420</name>
</gene>
<keyword evidence="4" id="KW-1185">Reference proteome</keyword>
<organism evidence="3 4">
    <name type="scientific">Discina gigas</name>
    <dbReference type="NCBI Taxonomy" id="1032678"/>
    <lineage>
        <taxon>Eukaryota</taxon>
        <taxon>Fungi</taxon>
        <taxon>Dikarya</taxon>
        <taxon>Ascomycota</taxon>
        <taxon>Pezizomycotina</taxon>
        <taxon>Pezizomycetes</taxon>
        <taxon>Pezizales</taxon>
        <taxon>Discinaceae</taxon>
        <taxon>Discina</taxon>
    </lineage>
</organism>
<dbReference type="SUPFAM" id="SSF53474">
    <property type="entry name" value="alpha/beta-Hydrolases"/>
    <property type="match status" value="1"/>
</dbReference>
<dbReference type="InterPro" id="IPR036770">
    <property type="entry name" value="Ankyrin_rpt-contain_sf"/>
</dbReference>
<dbReference type="InterPro" id="IPR056884">
    <property type="entry name" value="NPHP3-like_N"/>
</dbReference>
<name>A0ABR3G9T1_9PEZI</name>
<protein>
    <recommendedName>
        <fullName evidence="2">Nephrocystin 3-like N-terminal domain-containing protein</fullName>
    </recommendedName>
</protein>
<comment type="caution">
    <text evidence="3">The sequence shown here is derived from an EMBL/GenBank/DDBJ whole genome shotgun (WGS) entry which is preliminary data.</text>
</comment>
<dbReference type="PANTHER" id="PTHR10039">
    <property type="entry name" value="AMELOGENIN"/>
    <property type="match status" value="1"/>
</dbReference>
<dbReference type="Gene3D" id="3.40.50.300">
    <property type="entry name" value="P-loop containing nucleotide triphosphate hydrolases"/>
    <property type="match status" value="1"/>
</dbReference>
<dbReference type="EMBL" id="JBBBZM010000156">
    <property type="protein sequence ID" value="KAL0632699.1"/>
    <property type="molecule type" value="Genomic_DNA"/>
</dbReference>
<dbReference type="InterPro" id="IPR027417">
    <property type="entry name" value="P-loop_NTPase"/>
</dbReference>
<dbReference type="Gene3D" id="3.40.50.1820">
    <property type="entry name" value="alpha/beta hydrolase"/>
    <property type="match status" value="1"/>
</dbReference>
<evidence type="ECO:0000256" key="1">
    <source>
        <dbReference type="ARBA" id="ARBA00022737"/>
    </source>
</evidence>
<evidence type="ECO:0000259" key="2">
    <source>
        <dbReference type="Pfam" id="PF24883"/>
    </source>
</evidence>
<sequence>MLKRKSNLPSPEPDVRLCKRITVEERQPYTQNQMAATTARVSGLAFRISNIPCTMSKEQFLQIFNALQLSPPGPFDLGGQNVLGWSFAPSAASIDAGRYMTATVTFRCLPIDFQFRGTSTSLAIFPFVTSMIIDKHFYGMTPLNTPIEPTVDIIAVTGLAGHAFGSWKARGGSAMWLRDFLPEHAPNARIMTYGYNSSLLGNHSTASIREFSQNLLVELNSVRAGNQEKRRPIIFIGHSLGGLVIKQALTEAANSEDQNYLIFQSCYALILFGVPNKGLEGQSLESMVKGQPNAQLIEDLKESSDFLRRHNFFWKFQKPDDSRVISIYETQPTPTVQETFDGWKRTGPPVMMVSLQSATHATPNNQDDIFSIDLNHSEMVKFDNSACQHYRKVSSRVVHLMQNAGDVIQRRFIQQDAELHELPNAIRSIASSMFVKCTEVKHGKILKWLSKMKYKEHHNNALEGIVKGTGQWLFKKKAYREWQSSAVSSILWLHGIPGAGKTKLTCTLVQTLGFAPENSAGNQTHEPVLYFYCNRNEDQRRDPTFILRALLKQLSLVMPLAGLPKPVVEEYDKQSADGFASGPLGFKLCSSLLAWLLEIFPKTTIIIDALDESDPAERGRLLDLLEKFMNSSENLIKIFISSRDDVDIQLKLANIPNLYIEAQDNQEDIERFIHREMVTNKRLFQLPDELKGQVISTLASKAKGMQVPPNITPTYTSINQDRRFQWVNLQLIYLNGLRFDDDIMDSLGKLPKSLAETYYHILEAMRQGTTLEWDVTRRSLMWIMCSPRLLTKQQWTELSYWPSPVPVDGLDSLLQLCRNLVTWDSQLMVIKFPHLSVQEYLDSVFDSVDTNTMAAGRCLLMLDPVLPGSSEIPINYAITYWPYHVDHSYSPGRHLAKDLLDQLNKFLGPPNIASQALRDWLPKGIRESVIEFKFEWERECECEWECEYECKFWWDPDTMTTMSPLWIASYFNFGGELYHQWACDGIELSNEDEGGLRVLLGVACLRGNETVVKILLGNASITATNWGNRLLRRAIVRGYGGIAVQLMSSGVHHCNTDYQAILEMAAFEGNITVIKAFVDSNPRFQITEEILIAAASRRESDVLDFLLKTGFHAEITEEIMVAAAKNNLNMLETLLDRSPTIQITEAILIAVASRQKDSYKILESLLARSDDIQITEAILIAVLGNYYSNCSVLMLLLPRCPSIQITADVLIAVADKYRYSSTDDWAVMSMKLLTLSPDVGIGERIMVAFSKGHNFNKEVITLLLTRCPDNQITEGIMISFVGKHRHPELINELLAKNLGIEVWQAALVVAAGIMQDGDKTVKLLLDGGLDLEITEAVLVAAAGNRSSGTKVMNLLLAQDQDIKHEVQITEAILVAAAGCGFSAIPLMHLLLAQDSEIRITEAVLVAAAENNSYGLEIVNWVLARDPDIKITEAVLVAAAENNSYGLEIVNWVLARDPDIKHEVQITEAVLLAALAMDREYNEESATQMMSLLLGQGRDVKITEAVLVAATGWSNSTEMVDLLLARDKDLKITEAVLAAVAECMYGKAEIMNLLHARDSELKITEAVLLAAAGNKANSRELLNYFLDRHPAIQITEPILTAAVSRSLGDMDVIKSLLARGPDIKKPVVQLTEAVLLAAVGNKHHSRRLLHLLLARDRGIKITESVLIAATNEYSRDPGWINYLLALDLDIEVIHLFLMAILKDEIRGLSVLRLLLAKDFEIEINESVLMTAANNEVFAMEMVMVLLSHIPKLQIRQIAATQNSTRGERVMNVFLNSDPDIDTSELVHIDSRTTEMWWKKMIPVLLAREPSIMITEGFMTLVAANQEWGITVISMLLSGDQAIPITEAVMAAAAGNRVSGNEMVLMMLAKHPTVTIGEAATIAAAGNWAWGKELVVMLAKHTIITITGAVVAAAARNIYSGKAVMTTLLSCGTKVRMTKEAVSAAVENEQWGMEVISLMRTIEISEVDVSRSHDDWDSDSSWQGFRVGRGFDLAQQKAGEFGNPTTGVGSQYLFRAK</sequence>
<dbReference type="InterPro" id="IPR055530">
    <property type="entry name" value="DUF7104"/>
</dbReference>
<evidence type="ECO:0000313" key="4">
    <source>
        <dbReference type="Proteomes" id="UP001447188"/>
    </source>
</evidence>
<proteinExistence type="predicted"/>
<keyword evidence="1" id="KW-0677">Repeat</keyword>
<dbReference type="SUPFAM" id="SSF48403">
    <property type="entry name" value="Ankyrin repeat"/>
    <property type="match status" value="1"/>
</dbReference>
<dbReference type="SUPFAM" id="SSF52540">
    <property type="entry name" value="P-loop containing nucleoside triphosphate hydrolases"/>
    <property type="match status" value="1"/>
</dbReference>
<dbReference type="InterPro" id="IPR002110">
    <property type="entry name" value="Ankyrin_rpt"/>
</dbReference>
<dbReference type="PANTHER" id="PTHR10039:SF16">
    <property type="entry name" value="GPI INOSITOL-DEACYLASE"/>
    <property type="match status" value="1"/>
</dbReference>